<accession>A0ABV0JX60</accession>
<protein>
    <recommendedName>
        <fullName evidence="3">Actin-like protein N-terminal domain-containing protein</fullName>
    </recommendedName>
</protein>
<comment type="caution">
    <text evidence="1">The sequence shown here is derived from an EMBL/GenBank/DDBJ whole genome shotgun (WGS) entry which is preliminary data.</text>
</comment>
<dbReference type="CDD" id="cd10227">
    <property type="entry name" value="ASKHA_NBD_ParM-like"/>
    <property type="match status" value="1"/>
</dbReference>
<evidence type="ECO:0008006" key="3">
    <source>
        <dbReference type="Google" id="ProtNLM"/>
    </source>
</evidence>
<dbReference type="RefSeq" id="WP_190423933.1">
    <property type="nucleotide sequence ID" value="NZ_JAMPKK010000107.1"/>
</dbReference>
<feature type="non-terminal residue" evidence="1">
    <location>
        <position position="1"/>
    </location>
</feature>
<dbReference type="Proteomes" id="UP001442494">
    <property type="component" value="Unassembled WGS sequence"/>
</dbReference>
<dbReference type="Gene3D" id="3.30.420.40">
    <property type="match status" value="2"/>
</dbReference>
<evidence type="ECO:0000313" key="2">
    <source>
        <dbReference type="Proteomes" id="UP001442494"/>
    </source>
</evidence>
<gene>
    <name evidence="1" type="ORF">NDI37_26795</name>
</gene>
<keyword evidence="2" id="KW-1185">Reference proteome</keyword>
<proteinExistence type="predicted"/>
<name>A0ABV0JX60_9CYAN</name>
<organism evidence="1 2">
    <name type="scientific">Funiculus sociatus GB2-A5</name>
    <dbReference type="NCBI Taxonomy" id="2933946"/>
    <lineage>
        <taxon>Bacteria</taxon>
        <taxon>Bacillati</taxon>
        <taxon>Cyanobacteriota</taxon>
        <taxon>Cyanophyceae</taxon>
        <taxon>Coleofasciculales</taxon>
        <taxon>Coleofasciculaceae</taxon>
        <taxon>Funiculus</taxon>
    </lineage>
</organism>
<sequence length="295" mass="32191">GGFFHYVSGDREDLIGRDFLVGSLAAWKAPTSHITLSDDPKLKAEYSLHILLGSLATLPFRPEWNLHLVLSTHNREVFQEAVTAKTQGSHVINFGGNNAIQTRVNLKVSLVVPEGVGSYAYCVSATPEPFIDKTASAIAIDLGTSTIIPTVFSIGGSIIHRKVLEIGGCIDLLDSIASDSELIQFLGSGKAGSVETIRQGIESREFKYGTRTFDFRPIYLRHLKPWLADRLRLALKEVEEWRDSAQSFVCWGGGAELPGVAKMLSTQGITAVPEGCWANAIGLQRMSEGRLHRGK</sequence>
<reference evidence="1 2" key="1">
    <citation type="submission" date="2022-04" db="EMBL/GenBank/DDBJ databases">
        <title>Positive selection, recombination, and allopatry shape intraspecific diversity of widespread and dominant cyanobacteria.</title>
        <authorList>
            <person name="Wei J."/>
            <person name="Shu W."/>
            <person name="Hu C."/>
        </authorList>
    </citation>
    <scope>NUCLEOTIDE SEQUENCE [LARGE SCALE GENOMIC DNA]</scope>
    <source>
        <strain evidence="1 2">GB2-A5</strain>
    </source>
</reference>
<dbReference type="InterPro" id="IPR043129">
    <property type="entry name" value="ATPase_NBD"/>
</dbReference>
<dbReference type="SUPFAM" id="SSF53067">
    <property type="entry name" value="Actin-like ATPase domain"/>
    <property type="match status" value="1"/>
</dbReference>
<evidence type="ECO:0000313" key="1">
    <source>
        <dbReference type="EMBL" id="MEP0868049.1"/>
    </source>
</evidence>
<dbReference type="EMBL" id="JAMPKK010000107">
    <property type="protein sequence ID" value="MEP0868049.1"/>
    <property type="molecule type" value="Genomic_DNA"/>
</dbReference>